<comment type="catalytic activity">
    <reaction evidence="8">
        <text>fluoride(in) = fluoride(out)</text>
        <dbReference type="Rhea" id="RHEA:76159"/>
        <dbReference type="ChEBI" id="CHEBI:17051"/>
    </reaction>
    <physiologicalReaction direction="left-to-right" evidence="8">
        <dbReference type="Rhea" id="RHEA:76160"/>
    </physiologicalReaction>
</comment>
<feature type="binding site" evidence="10">
    <location>
        <position position="78"/>
    </location>
    <ligand>
        <name>Na(+)</name>
        <dbReference type="ChEBI" id="CHEBI:29101"/>
        <note>structural</note>
    </ligand>
</feature>
<name>A0A0P6XHV8_9CHLR</name>
<evidence type="ECO:0000256" key="6">
    <source>
        <dbReference type="ARBA" id="ARBA00023303"/>
    </source>
</evidence>
<keyword evidence="5 10" id="KW-0472">Membrane</keyword>
<accession>A0A0P6XHV8</accession>
<dbReference type="PANTHER" id="PTHR28259:SF1">
    <property type="entry name" value="FLUORIDE EXPORT PROTEIN 1-RELATED"/>
    <property type="match status" value="1"/>
</dbReference>
<evidence type="ECO:0000256" key="8">
    <source>
        <dbReference type="ARBA" id="ARBA00035585"/>
    </source>
</evidence>
<evidence type="ECO:0000256" key="9">
    <source>
        <dbReference type="ARBA" id="ARBA00049940"/>
    </source>
</evidence>
<evidence type="ECO:0000256" key="4">
    <source>
        <dbReference type="ARBA" id="ARBA00022989"/>
    </source>
</evidence>
<dbReference type="STRING" id="229920.ADM99_16505"/>
<comment type="similarity">
    <text evidence="7 10">Belongs to the fluoride channel Fluc/FEX (TC 1.A.43) family.</text>
</comment>
<dbReference type="HAMAP" id="MF_00454">
    <property type="entry name" value="FluC"/>
    <property type="match status" value="1"/>
</dbReference>
<evidence type="ECO:0000256" key="5">
    <source>
        <dbReference type="ARBA" id="ARBA00023136"/>
    </source>
</evidence>
<evidence type="ECO:0000256" key="2">
    <source>
        <dbReference type="ARBA" id="ARBA00022475"/>
    </source>
</evidence>
<gene>
    <name evidence="10" type="primary">fluC</name>
    <name evidence="10" type="synonym">crcB</name>
    <name evidence="11" type="ORF">ADM99_16505</name>
</gene>
<protein>
    <recommendedName>
        <fullName evidence="10">Fluoride-specific ion channel FluC</fullName>
    </recommendedName>
</protein>
<keyword evidence="12" id="KW-1185">Reference proteome</keyword>
<dbReference type="GO" id="GO:0046872">
    <property type="term" value="F:metal ion binding"/>
    <property type="evidence" value="ECO:0007669"/>
    <property type="project" value="UniProtKB-KW"/>
</dbReference>
<evidence type="ECO:0000256" key="1">
    <source>
        <dbReference type="ARBA" id="ARBA00004651"/>
    </source>
</evidence>
<dbReference type="InterPro" id="IPR003691">
    <property type="entry name" value="FluC"/>
</dbReference>
<dbReference type="AlphaFoldDB" id="A0A0P6XHV8"/>
<dbReference type="PANTHER" id="PTHR28259">
    <property type="entry name" value="FLUORIDE EXPORT PROTEIN 1-RELATED"/>
    <property type="match status" value="1"/>
</dbReference>
<evidence type="ECO:0000256" key="10">
    <source>
        <dbReference type="HAMAP-Rule" id="MF_00454"/>
    </source>
</evidence>
<keyword evidence="3 10" id="KW-0812">Transmembrane</keyword>
<keyword evidence="10" id="KW-0915">Sodium</keyword>
<keyword evidence="10" id="KW-0813">Transport</keyword>
<comment type="activity regulation">
    <text evidence="10">Na(+) is not transported, but it plays an essential structural role and its presence is essential for fluoride channel function.</text>
</comment>
<organism evidence="11 12">
    <name type="scientific">Leptolinea tardivitalis</name>
    <dbReference type="NCBI Taxonomy" id="229920"/>
    <lineage>
        <taxon>Bacteria</taxon>
        <taxon>Bacillati</taxon>
        <taxon>Chloroflexota</taxon>
        <taxon>Anaerolineae</taxon>
        <taxon>Anaerolineales</taxon>
        <taxon>Anaerolineaceae</taxon>
        <taxon>Leptolinea</taxon>
    </lineage>
</organism>
<dbReference type="NCBIfam" id="TIGR00494">
    <property type="entry name" value="crcB"/>
    <property type="match status" value="1"/>
</dbReference>
<feature type="binding site" evidence="10">
    <location>
        <position position="75"/>
    </location>
    <ligand>
        <name>Na(+)</name>
        <dbReference type="ChEBI" id="CHEBI:29101"/>
        <note>structural</note>
    </ligand>
</feature>
<evidence type="ECO:0000256" key="3">
    <source>
        <dbReference type="ARBA" id="ARBA00022692"/>
    </source>
</evidence>
<dbReference type="GO" id="GO:0062054">
    <property type="term" value="F:fluoride channel activity"/>
    <property type="evidence" value="ECO:0007669"/>
    <property type="project" value="UniProtKB-UniRule"/>
</dbReference>
<feature type="transmembrane region" description="Helical" evidence="10">
    <location>
        <begin position="33"/>
        <end position="55"/>
    </location>
</feature>
<comment type="subcellular location">
    <subcellularLocation>
        <location evidence="1 10">Cell membrane</location>
        <topology evidence="1 10">Multi-pass membrane protein</topology>
    </subcellularLocation>
</comment>
<comment type="caution">
    <text evidence="11">The sequence shown here is derived from an EMBL/GenBank/DDBJ whole genome shotgun (WGS) entry which is preliminary data.</text>
</comment>
<dbReference type="EMBL" id="LGCK01000014">
    <property type="protein sequence ID" value="KPL70685.1"/>
    <property type="molecule type" value="Genomic_DNA"/>
</dbReference>
<keyword evidence="2 10" id="KW-1003">Cell membrane</keyword>
<comment type="function">
    <text evidence="9 10">Fluoride-specific ion channel. Important for reducing fluoride concentration in the cell, thus reducing its toxicity.</text>
</comment>
<dbReference type="RefSeq" id="WP_062422623.1">
    <property type="nucleotide sequence ID" value="NZ_BBYA01000010.1"/>
</dbReference>
<sequence>MEQVLLISIGAILGANARYWLGVWCADKWGTAFPYGTLLINLTGSLFLGFFMTLATERFLLDPRWRFLVAVGFLGAYTTFSTYTYESFSLLAKGQWIAGFANLLGSSLVGLLSVGLGVFLGKNI</sequence>
<evidence type="ECO:0000313" key="12">
    <source>
        <dbReference type="Proteomes" id="UP000050430"/>
    </source>
</evidence>
<dbReference type="Pfam" id="PF02537">
    <property type="entry name" value="CRCB"/>
    <property type="match status" value="1"/>
</dbReference>
<keyword evidence="4 10" id="KW-1133">Transmembrane helix</keyword>
<dbReference type="OrthoDB" id="9815830at2"/>
<proteinExistence type="inferred from homology"/>
<evidence type="ECO:0000256" key="7">
    <source>
        <dbReference type="ARBA" id="ARBA00035120"/>
    </source>
</evidence>
<evidence type="ECO:0000313" key="11">
    <source>
        <dbReference type="EMBL" id="KPL70685.1"/>
    </source>
</evidence>
<reference evidence="11 12" key="1">
    <citation type="submission" date="2015-07" db="EMBL/GenBank/DDBJ databases">
        <title>Genome sequence of Leptolinea tardivitalis DSM 16556.</title>
        <authorList>
            <person name="Hemp J."/>
            <person name="Ward L.M."/>
            <person name="Pace L.A."/>
            <person name="Fischer W.W."/>
        </authorList>
    </citation>
    <scope>NUCLEOTIDE SEQUENCE [LARGE SCALE GENOMIC DNA]</scope>
    <source>
        <strain evidence="11 12">YMTK-2</strain>
    </source>
</reference>
<keyword evidence="6 10" id="KW-0407">Ion channel</keyword>
<feature type="transmembrane region" description="Helical" evidence="10">
    <location>
        <begin position="97"/>
        <end position="120"/>
    </location>
</feature>
<dbReference type="GO" id="GO:0140114">
    <property type="term" value="P:cellular detoxification of fluoride"/>
    <property type="evidence" value="ECO:0007669"/>
    <property type="project" value="UniProtKB-UniRule"/>
</dbReference>
<keyword evidence="10" id="KW-0406">Ion transport</keyword>
<dbReference type="Proteomes" id="UP000050430">
    <property type="component" value="Unassembled WGS sequence"/>
</dbReference>
<feature type="transmembrane region" description="Helical" evidence="10">
    <location>
        <begin position="67"/>
        <end position="85"/>
    </location>
</feature>
<keyword evidence="10" id="KW-0479">Metal-binding</keyword>
<dbReference type="GO" id="GO:0005886">
    <property type="term" value="C:plasma membrane"/>
    <property type="evidence" value="ECO:0007669"/>
    <property type="project" value="UniProtKB-SubCell"/>
</dbReference>